<proteinExistence type="predicted"/>
<dbReference type="PANTHER" id="PTHR46709:SF12">
    <property type="entry name" value="G-PROTEIN COUPLED RECEPTORS FAMILY 1 PROFILE DOMAIN-CONTAINING PROTEIN"/>
    <property type="match status" value="1"/>
</dbReference>
<dbReference type="AlphaFoldDB" id="A0A183V5D9"/>
<dbReference type="InterPro" id="IPR017452">
    <property type="entry name" value="GPCR_Rhodpsn_7TM"/>
</dbReference>
<evidence type="ECO:0000313" key="9">
    <source>
        <dbReference type="WBParaSite" id="TCNE_0001596001-mRNA-1"/>
    </source>
</evidence>
<reference evidence="7 8" key="2">
    <citation type="submission" date="2018-11" db="EMBL/GenBank/DDBJ databases">
        <authorList>
            <consortium name="Pathogen Informatics"/>
        </authorList>
    </citation>
    <scope>NUCLEOTIDE SEQUENCE [LARGE SCALE GENOMIC DNA]</scope>
</reference>
<feature type="transmembrane region" description="Helical" evidence="5">
    <location>
        <begin position="22"/>
        <end position="46"/>
    </location>
</feature>
<dbReference type="Gene3D" id="1.20.1070.10">
    <property type="entry name" value="Rhodopsin 7-helix transmembrane proteins"/>
    <property type="match status" value="1"/>
</dbReference>
<comment type="subcellular location">
    <subcellularLocation>
        <location evidence="1">Membrane</location>
    </subcellularLocation>
</comment>
<keyword evidence="2 5" id="KW-0812">Transmembrane</keyword>
<dbReference type="GO" id="GO:0016020">
    <property type="term" value="C:membrane"/>
    <property type="evidence" value="ECO:0007669"/>
    <property type="project" value="UniProtKB-SubCell"/>
</dbReference>
<evidence type="ECO:0000256" key="4">
    <source>
        <dbReference type="ARBA" id="ARBA00023136"/>
    </source>
</evidence>
<dbReference type="PANTHER" id="PTHR46709">
    <property type="entry name" value="PROTEIN CBG23488-RELATED"/>
    <property type="match status" value="1"/>
</dbReference>
<dbReference type="EMBL" id="UYWY01023224">
    <property type="protein sequence ID" value="VDM47280.1"/>
    <property type="molecule type" value="Genomic_DNA"/>
</dbReference>
<accession>A0A183V5D9</accession>
<evidence type="ECO:0000256" key="1">
    <source>
        <dbReference type="ARBA" id="ARBA00004370"/>
    </source>
</evidence>
<keyword evidence="3 5" id="KW-1133">Transmembrane helix</keyword>
<evidence type="ECO:0000256" key="2">
    <source>
        <dbReference type="ARBA" id="ARBA00022692"/>
    </source>
</evidence>
<gene>
    <name evidence="7" type="ORF">TCNE_LOCUS15959</name>
</gene>
<organism evidence="8 9">
    <name type="scientific">Toxocara canis</name>
    <name type="common">Canine roundworm</name>
    <dbReference type="NCBI Taxonomy" id="6265"/>
    <lineage>
        <taxon>Eukaryota</taxon>
        <taxon>Metazoa</taxon>
        <taxon>Ecdysozoa</taxon>
        <taxon>Nematoda</taxon>
        <taxon>Chromadorea</taxon>
        <taxon>Rhabditida</taxon>
        <taxon>Spirurina</taxon>
        <taxon>Ascaridomorpha</taxon>
        <taxon>Ascaridoidea</taxon>
        <taxon>Toxocaridae</taxon>
        <taxon>Toxocara</taxon>
    </lineage>
</organism>
<name>A0A183V5D9_TOXCA</name>
<evidence type="ECO:0000256" key="5">
    <source>
        <dbReference type="SAM" id="Phobius"/>
    </source>
</evidence>
<evidence type="ECO:0000313" key="7">
    <source>
        <dbReference type="EMBL" id="VDM47280.1"/>
    </source>
</evidence>
<dbReference type="PROSITE" id="PS50262">
    <property type="entry name" value="G_PROTEIN_RECEP_F1_2"/>
    <property type="match status" value="1"/>
</dbReference>
<evidence type="ECO:0000259" key="6">
    <source>
        <dbReference type="PROSITE" id="PS50262"/>
    </source>
</evidence>
<dbReference type="Proteomes" id="UP000050794">
    <property type="component" value="Unassembled WGS sequence"/>
</dbReference>
<keyword evidence="8" id="KW-1185">Reference proteome</keyword>
<evidence type="ECO:0000256" key="3">
    <source>
        <dbReference type="ARBA" id="ARBA00022989"/>
    </source>
</evidence>
<dbReference type="WBParaSite" id="TCNE_0001596001-mRNA-1">
    <property type="protein sequence ID" value="TCNE_0001596001-mRNA-1"/>
    <property type="gene ID" value="TCNE_0001596001"/>
</dbReference>
<feature type="domain" description="G-protein coupled receptors family 1 profile" evidence="6">
    <location>
        <begin position="1"/>
        <end position="140"/>
    </location>
</feature>
<keyword evidence="4 5" id="KW-0472">Membrane</keyword>
<reference evidence="9" key="1">
    <citation type="submission" date="2016-06" db="UniProtKB">
        <authorList>
            <consortium name="WormBaseParasite"/>
        </authorList>
    </citation>
    <scope>IDENTIFICATION</scope>
</reference>
<evidence type="ECO:0000313" key="8">
    <source>
        <dbReference type="Proteomes" id="UP000050794"/>
    </source>
</evidence>
<sequence>MCSGFRRYKVGSLSDNTLLSGLLNIISIFVPFITLISLNGAIVLMLRRQHIQQLRSLITELTMGPDIMKLRRRNIRSATNTLIVIITAYLISNLLNMMITLFEFFWPDFLHTEHRQLYRIVTDTASVLTVVGNAIRCPAHLVSNKDIRQHFGLMLFGESNKVSVLLLCIIRFIKSLKVVIAPPLTRRLSQKVEAPWISLLIVPNETPRPSYEFSSFSERLRRLSANIALRYSSSNPLPSNNNHECRRNTFCYGNRLNVPESDTLIELVERAKSDDLYENSNSISSNCNGAIIV</sequence>
<feature type="transmembrane region" description="Helical" evidence="5">
    <location>
        <begin position="78"/>
        <end position="102"/>
    </location>
</feature>
<protein>
    <submittedName>
        <fullName evidence="9">G_PROTEIN_RECEP_F1_2 domain-containing protein</fullName>
    </submittedName>
</protein>
<dbReference type="SUPFAM" id="SSF81321">
    <property type="entry name" value="Family A G protein-coupled receptor-like"/>
    <property type="match status" value="1"/>
</dbReference>